<dbReference type="AlphaFoldDB" id="A0AAQ3K5C9"/>
<dbReference type="SUPFAM" id="SSF110004">
    <property type="entry name" value="Glycolipid transfer protein, GLTP"/>
    <property type="match status" value="1"/>
</dbReference>
<organism evidence="2 3">
    <name type="scientific">Canna indica</name>
    <name type="common">Indian-shot</name>
    <dbReference type="NCBI Taxonomy" id="4628"/>
    <lineage>
        <taxon>Eukaryota</taxon>
        <taxon>Viridiplantae</taxon>
        <taxon>Streptophyta</taxon>
        <taxon>Embryophyta</taxon>
        <taxon>Tracheophyta</taxon>
        <taxon>Spermatophyta</taxon>
        <taxon>Magnoliopsida</taxon>
        <taxon>Liliopsida</taxon>
        <taxon>Zingiberales</taxon>
        <taxon>Cannaceae</taxon>
        <taxon>Canna</taxon>
    </lineage>
</organism>
<evidence type="ECO:0000313" key="3">
    <source>
        <dbReference type="Proteomes" id="UP001327560"/>
    </source>
</evidence>
<reference evidence="2 3" key="1">
    <citation type="submission" date="2023-10" db="EMBL/GenBank/DDBJ databases">
        <title>Chromosome-scale genome assembly provides insights into flower coloration mechanisms of Canna indica.</title>
        <authorList>
            <person name="Li C."/>
        </authorList>
    </citation>
    <scope>NUCLEOTIDE SEQUENCE [LARGE SCALE GENOMIC DNA]</scope>
    <source>
        <tissue evidence="2">Flower</tissue>
    </source>
</reference>
<dbReference type="EMBL" id="CP136892">
    <property type="protein sequence ID" value="WOL01265.1"/>
    <property type="molecule type" value="Genomic_DNA"/>
</dbReference>
<dbReference type="Proteomes" id="UP001327560">
    <property type="component" value="Chromosome 3"/>
</dbReference>
<dbReference type="PANTHER" id="PTHR10219:SF34">
    <property type="entry name" value="GLYCOLIPID TRANSFER PROTEIN 3"/>
    <property type="match status" value="1"/>
</dbReference>
<dbReference type="Pfam" id="PF08718">
    <property type="entry name" value="GLTP"/>
    <property type="match status" value="1"/>
</dbReference>
<dbReference type="GO" id="GO:1902388">
    <property type="term" value="F:ceramide 1-phosphate transfer activity"/>
    <property type="evidence" value="ECO:0007669"/>
    <property type="project" value="TreeGrafter"/>
</dbReference>
<dbReference type="InterPro" id="IPR014830">
    <property type="entry name" value="Glycolipid_transfer_prot_dom"/>
</dbReference>
<dbReference type="GO" id="GO:0016020">
    <property type="term" value="C:membrane"/>
    <property type="evidence" value="ECO:0007669"/>
    <property type="project" value="TreeGrafter"/>
</dbReference>
<keyword evidence="3" id="KW-1185">Reference proteome</keyword>
<protein>
    <recommendedName>
        <fullName evidence="1">Glycolipid transfer protein domain-containing protein</fullName>
    </recommendedName>
</protein>
<sequence length="235" mass="26735">MKKEEQQAEENKKKRNKKDKDLSLIRLAIEELSLVNHGKATSTLAFLALSNLLIQVLDKIGPTMAVLRLDIQRNMERLEEVYMSDTSSYSSLVDIVKKEMDEGTSRKSDSCTKATLWLTRSMDFGVALLDTLINKESELRLQQAVEKAYKTTLQPWHGWISSAAYKIALKLIPEWEIFTSILLGKGQDQNMLKSDVQILVSLVQPLLTDIHTQLVCIHAFDLSFLNNSFLFSDSR</sequence>
<dbReference type="GO" id="GO:0005829">
    <property type="term" value="C:cytosol"/>
    <property type="evidence" value="ECO:0007669"/>
    <property type="project" value="TreeGrafter"/>
</dbReference>
<dbReference type="InterPro" id="IPR036497">
    <property type="entry name" value="GLTP_sf"/>
</dbReference>
<gene>
    <name evidence="2" type="ORF">Cni_G09981</name>
</gene>
<dbReference type="GO" id="GO:1902387">
    <property type="term" value="F:ceramide 1-phosphate binding"/>
    <property type="evidence" value="ECO:0007669"/>
    <property type="project" value="TreeGrafter"/>
</dbReference>
<dbReference type="Gene3D" id="1.10.3520.10">
    <property type="entry name" value="Glycolipid transfer protein"/>
    <property type="match status" value="1"/>
</dbReference>
<feature type="domain" description="Glycolipid transfer protein" evidence="1">
    <location>
        <begin position="42"/>
        <end position="180"/>
    </location>
</feature>
<dbReference type="PANTHER" id="PTHR10219">
    <property type="entry name" value="GLYCOLIPID TRANSFER PROTEIN-RELATED"/>
    <property type="match status" value="1"/>
</dbReference>
<proteinExistence type="predicted"/>
<evidence type="ECO:0000313" key="2">
    <source>
        <dbReference type="EMBL" id="WOL01265.1"/>
    </source>
</evidence>
<name>A0AAQ3K5C9_9LILI</name>
<evidence type="ECO:0000259" key="1">
    <source>
        <dbReference type="Pfam" id="PF08718"/>
    </source>
</evidence>
<accession>A0AAQ3K5C9</accession>